<dbReference type="AlphaFoldDB" id="A0A8J7KIU5"/>
<comment type="caution">
    <text evidence="4">The sequence shown here is derived from an EMBL/GenBank/DDBJ whole genome shotgun (WGS) entry which is preliminary data.</text>
</comment>
<protein>
    <submittedName>
        <fullName evidence="4">Uncharacterized protein</fullName>
    </submittedName>
</protein>
<proteinExistence type="predicted"/>
<name>A0A8J7KIU5_9ACTN</name>
<gene>
    <name evidence="4" type="ORF">IW245_005889</name>
</gene>
<evidence type="ECO:0000256" key="1">
    <source>
        <dbReference type="SAM" id="MobiDB-lite"/>
    </source>
</evidence>
<feature type="region of interest" description="Disordered" evidence="1">
    <location>
        <begin position="81"/>
        <end position="125"/>
    </location>
</feature>
<dbReference type="RefSeq" id="WP_197006323.1">
    <property type="nucleotide sequence ID" value="NZ_BONS01000006.1"/>
</dbReference>
<feature type="chain" id="PRO_5035178946" evidence="3">
    <location>
        <begin position="30"/>
        <end position="161"/>
    </location>
</feature>
<keyword evidence="5" id="KW-1185">Reference proteome</keyword>
<dbReference type="EMBL" id="JADOUF010000001">
    <property type="protein sequence ID" value="MBG6139695.1"/>
    <property type="molecule type" value="Genomic_DNA"/>
</dbReference>
<feature type="transmembrane region" description="Helical" evidence="2">
    <location>
        <begin position="135"/>
        <end position="156"/>
    </location>
</feature>
<keyword evidence="2" id="KW-0472">Membrane</keyword>
<evidence type="ECO:0000313" key="4">
    <source>
        <dbReference type="EMBL" id="MBG6139695.1"/>
    </source>
</evidence>
<feature type="compositionally biased region" description="Low complexity" evidence="1">
    <location>
        <begin position="30"/>
        <end position="50"/>
    </location>
</feature>
<evidence type="ECO:0000313" key="5">
    <source>
        <dbReference type="Proteomes" id="UP000622552"/>
    </source>
</evidence>
<evidence type="ECO:0000256" key="2">
    <source>
        <dbReference type="SAM" id="Phobius"/>
    </source>
</evidence>
<feature type="region of interest" description="Disordered" evidence="1">
    <location>
        <begin position="30"/>
        <end position="58"/>
    </location>
</feature>
<keyword evidence="2" id="KW-0812">Transmembrane</keyword>
<dbReference type="Proteomes" id="UP000622552">
    <property type="component" value="Unassembled WGS sequence"/>
</dbReference>
<keyword evidence="3" id="KW-0732">Signal</keyword>
<reference evidence="4" key="1">
    <citation type="submission" date="2020-11" db="EMBL/GenBank/DDBJ databases">
        <title>Sequencing the genomes of 1000 actinobacteria strains.</title>
        <authorList>
            <person name="Klenk H.-P."/>
        </authorList>
    </citation>
    <scope>NUCLEOTIDE SEQUENCE</scope>
    <source>
        <strain evidence="4">DSM 45356</strain>
    </source>
</reference>
<evidence type="ECO:0000256" key="3">
    <source>
        <dbReference type="SAM" id="SignalP"/>
    </source>
</evidence>
<organism evidence="4 5">
    <name type="scientific">Longispora fulva</name>
    <dbReference type="NCBI Taxonomy" id="619741"/>
    <lineage>
        <taxon>Bacteria</taxon>
        <taxon>Bacillati</taxon>
        <taxon>Actinomycetota</taxon>
        <taxon>Actinomycetes</taxon>
        <taxon>Micromonosporales</taxon>
        <taxon>Micromonosporaceae</taxon>
        <taxon>Longispora</taxon>
    </lineage>
</organism>
<sequence length="161" mass="16307">MVAGRYSGRLAVSVGVAGAFLLLAAPVAAQPQPSPGAVSPSPTHSAVPMVQPSPSPSLVPPVPAVVATVAPAAPSQLPAMIGQPAYVQPEPAPDDQDARVYGAEPEALPDPAQEPEPDGVPVSAQRDARLPDPKLLIVAGAAGLAFSTVGVAVVWYRRRSF</sequence>
<accession>A0A8J7KIU5</accession>
<keyword evidence="2" id="KW-1133">Transmembrane helix</keyword>
<feature type="signal peptide" evidence="3">
    <location>
        <begin position="1"/>
        <end position="29"/>
    </location>
</feature>